<evidence type="ECO:0000313" key="2">
    <source>
        <dbReference type="Proteomes" id="UP001651158"/>
    </source>
</evidence>
<proteinExistence type="predicted"/>
<organism evidence="1 2">
    <name type="scientific">Taenia crassiceps</name>
    <dbReference type="NCBI Taxonomy" id="6207"/>
    <lineage>
        <taxon>Eukaryota</taxon>
        <taxon>Metazoa</taxon>
        <taxon>Spiralia</taxon>
        <taxon>Lophotrochozoa</taxon>
        <taxon>Platyhelminthes</taxon>
        <taxon>Cestoda</taxon>
        <taxon>Eucestoda</taxon>
        <taxon>Cyclophyllidea</taxon>
        <taxon>Taeniidae</taxon>
        <taxon>Taenia</taxon>
    </lineage>
</organism>
<sequence>MRIFTRLGYEASVASLRCLQGTYDSCDWHLLVSQVENKPQCARSRSHRAGKEGNWGRIRLLVFVSRFVSVSDYGRCKNGDGGLGFKGHTLTRSLLGEWSLVSLLWSLKLSY</sequence>
<reference evidence="1 2" key="1">
    <citation type="journal article" date="2022" name="Front. Cell. Infect. Microbiol.">
        <title>The Genomes of Two Strains of Taenia crassiceps the Animal Model for the Study of Human Cysticercosis.</title>
        <authorList>
            <person name="Bobes R.J."/>
            <person name="Estrada K."/>
            <person name="Rios-Valencia D.G."/>
            <person name="Calderon-Gallegos A."/>
            <person name="de la Torre P."/>
            <person name="Carrero J.C."/>
            <person name="Sanchez-Flores A."/>
            <person name="Laclette J.P."/>
        </authorList>
    </citation>
    <scope>NUCLEOTIDE SEQUENCE [LARGE SCALE GENOMIC DNA]</scope>
    <source>
        <strain evidence="1">WFUcys</strain>
    </source>
</reference>
<evidence type="ECO:0000313" key="1">
    <source>
        <dbReference type="EMBL" id="KAL5110105.1"/>
    </source>
</evidence>
<accession>A0ABR4QKD6</accession>
<dbReference type="EMBL" id="JAKROA010000002">
    <property type="protein sequence ID" value="KAL5110105.1"/>
    <property type="molecule type" value="Genomic_DNA"/>
</dbReference>
<keyword evidence="2" id="KW-1185">Reference proteome</keyword>
<name>A0ABR4QKD6_9CEST</name>
<gene>
    <name evidence="1" type="ORF">TcWFU_003433</name>
</gene>
<dbReference type="Proteomes" id="UP001651158">
    <property type="component" value="Unassembled WGS sequence"/>
</dbReference>
<comment type="caution">
    <text evidence="1">The sequence shown here is derived from an EMBL/GenBank/DDBJ whole genome shotgun (WGS) entry which is preliminary data.</text>
</comment>
<protein>
    <submittedName>
        <fullName evidence="1">Uncharacterized protein</fullName>
    </submittedName>
</protein>